<gene>
    <name evidence="2" type="ORF">DT603_10830</name>
</gene>
<proteinExistence type="predicted"/>
<dbReference type="Proteomes" id="UP001429354">
    <property type="component" value="Unassembled WGS sequence"/>
</dbReference>
<reference evidence="2 3" key="1">
    <citation type="submission" date="2018-07" db="EMBL/GenBank/DDBJ databases">
        <title>Whole genome Sequencing of Pseudoxanthomonas gei KCTC 32298 (T).</title>
        <authorList>
            <person name="Kumar S."/>
            <person name="Bansal K."/>
            <person name="Kaur A."/>
            <person name="Patil P."/>
            <person name="Sharma S."/>
            <person name="Patil P.B."/>
        </authorList>
    </citation>
    <scope>NUCLEOTIDE SEQUENCE [LARGE SCALE GENOMIC DNA]</scope>
    <source>
        <strain evidence="2 3">KCTC 32298</strain>
    </source>
</reference>
<evidence type="ECO:0000313" key="2">
    <source>
        <dbReference type="EMBL" id="NDK39336.1"/>
    </source>
</evidence>
<feature type="transmembrane region" description="Helical" evidence="1">
    <location>
        <begin position="104"/>
        <end position="123"/>
    </location>
</feature>
<keyword evidence="1" id="KW-1133">Transmembrane helix</keyword>
<feature type="transmembrane region" description="Helical" evidence="1">
    <location>
        <begin position="156"/>
        <end position="174"/>
    </location>
</feature>
<feature type="transmembrane region" description="Helical" evidence="1">
    <location>
        <begin position="18"/>
        <end position="36"/>
    </location>
</feature>
<feature type="transmembrane region" description="Helical" evidence="1">
    <location>
        <begin position="130"/>
        <end position="150"/>
    </location>
</feature>
<evidence type="ECO:0000313" key="3">
    <source>
        <dbReference type="Proteomes" id="UP001429354"/>
    </source>
</evidence>
<dbReference type="EMBL" id="QOVG01000006">
    <property type="protein sequence ID" value="NDK39336.1"/>
    <property type="molecule type" value="Genomic_DNA"/>
</dbReference>
<feature type="transmembrane region" description="Helical" evidence="1">
    <location>
        <begin position="73"/>
        <end position="98"/>
    </location>
</feature>
<comment type="caution">
    <text evidence="2">The sequence shown here is derived from an EMBL/GenBank/DDBJ whole genome shotgun (WGS) entry which is preliminary data.</text>
</comment>
<accession>A0ABX0AD02</accession>
<name>A0ABX0AD02_9GAMM</name>
<evidence type="ECO:0000256" key="1">
    <source>
        <dbReference type="SAM" id="Phobius"/>
    </source>
</evidence>
<keyword evidence="1" id="KW-0812">Transmembrane</keyword>
<keyword evidence="3" id="KW-1185">Reference proteome</keyword>
<organism evidence="2 3">
    <name type="scientific">Pseudoxanthomonas gei</name>
    <dbReference type="NCBI Taxonomy" id="1383030"/>
    <lineage>
        <taxon>Bacteria</taxon>
        <taxon>Pseudomonadati</taxon>
        <taxon>Pseudomonadota</taxon>
        <taxon>Gammaproteobacteria</taxon>
        <taxon>Lysobacterales</taxon>
        <taxon>Lysobacteraceae</taxon>
        <taxon>Pseudoxanthomonas</taxon>
    </lineage>
</organism>
<protein>
    <recommendedName>
        <fullName evidence="4">DUF308 domain-containing protein</fullName>
    </recommendedName>
</protein>
<sequence length="195" mass="20649">MTASMNMADSQLWRRLRWLMWGGAAGVLLVPLVVMQYSREVQWSGSDFATMGVMLGLLCGAYEVAIRVARSNAYVLGAGLAAVTGFLLAWVNLAVGIIGSEDNTANLVFSGVLAVALLAVVIARLRPLGMAHAMEATALAQAATCLVALLLDGTRVFVLTTVFVALWLAAAQLFRKAARQQALQDSESGSGCTSW</sequence>
<evidence type="ECO:0008006" key="4">
    <source>
        <dbReference type="Google" id="ProtNLM"/>
    </source>
</evidence>
<keyword evidence="1" id="KW-0472">Membrane</keyword>
<feature type="transmembrane region" description="Helical" evidence="1">
    <location>
        <begin position="48"/>
        <end position="66"/>
    </location>
</feature>